<keyword evidence="3" id="KW-1185">Reference proteome</keyword>
<proteinExistence type="predicted"/>
<reference evidence="3" key="1">
    <citation type="submission" date="2017-02" db="EMBL/GenBank/DDBJ databases">
        <authorList>
            <person name="Dridi B."/>
        </authorList>
    </citation>
    <scope>NUCLEOTIDE SEQUENCE [LARGE SCALE GENOMIC DNA]</scope>
    <source>
        <strain evidence="3">B Co 03.10</strain>
    </source>
</reference>
<dbReference type="EMBL" id="FWFF01000004">
    <property type="protein sequence ID" value="SLM93927.1"/>
    <property type="molecule type" value="Genomic_DNA"/>
</dbReference>
<dbReference type="RefSeq" id="WP_087005040.1">
    <property type="nucleotide sequence ID" value="NZ_FWFF01000004.1"/>
</dbReference>
<dbReference type="Pfam" id="PF13354">
    <property type="entry name" value="Beta-lactamase2"/>
    <property type="match status" value="1"/>
</dbReference>
<sequence>MDAYPFDESLPEPPTHLSSDAAEVPVAWSIDVTDLRTGAPLLLHEPDRVLATASVGKVFLLLEVAARIADGRIDPAARLSISPEHEVADSGLLHLFRDRTITVADACLLVGAVSDNLTTNALTDLCGLDAVRARSGRLGLVDTSFLDVIRDERTDAHPWAPSCGTARELSRLFAMLHAGEAVSGEASAQVLAHLAAGVDTSMVSGGLHLDPLAHTDADGGVLLRHKTGHDSGVRVDAGIVTGPGGGVAYAVGANWPPGADAGPDGTRVVVEHHMRTIGDAIRTHILGE</sequence>
<protein>
    <submittedName>
        <fullName evidence="2">Beta-lactamase related protein</fullName>
    </submittedName>
</protein>
<evidence type="ECO:0000313" key="2">
    <source>
        <dbReference type="EMBL" id="SLM93927.1"/>
    </source>
</evidence>
<dbReference type="SUPFAM" id="SSF56601">
    <property type="entry name" value="beta-lactamase/transpeptidase-like"/>
    <property type="match status" value="1"/>
</dbReference>
<dbReference type="GO" id="GO:0008800">
    <property type="term" value="F:beta-lactamase activity"/>
    <property type="evidence" value="ECO:0007669"/>
    <property type="project" value="InterPro"/>
</dbReference>
<name>A0A1X6X4W6_9MICO</name>
<evidence type="ECO:0000313" key="3">
    <source>
        <dbReference type="Proteomes" id="UP000196581"/>
    </source>
</evidence>
<dbReference type="AlphaFoldDB" id="A0A1X6X4W6"/>
<dbReference type="InterPro" id="IPR045155">
    <property type="entry name" value="Beta-lactam_cat"/>
</dbReference>
<dbReference type="GO" id="GO:0046677">
    <property type="term" value="P:response to antibiotic"/>
    <property type="evidence" value="ECO:0007669"/>
    <property type="project" value="InterPro"/>
</dbReference>
<gene>
    <name evidence="2" type="ORF">FM105_03875</name>
</gene>
<dbReference type="InterPro" id="IPR000871">
    <property type="entry name" value="Beta-lactam_class-A"/>
</dbReference>
<accession>A0A1X6X4W6</accession>
<organism evidence="2 3">
    <name type="scientific">Brevibacterium yomogidense</name>
    <dbReference type="NCBI Taxonomy" id="946573"/>
    <lineage>
        <taxon>Bacteria</taxon>
        <taxon>Bacillati</taxon>
        <taxon>Actinomycetota</taxon>
        <taxon>Actinomycetes</taxon>
        <taxon>Micrococcales</taxon>
        <taxon>Brevibacteriaceae</taxon>
        <taxon>Brevibacterium</taxon>
    </lineage>
</organism>
<dbReference type="PANTHER" id="PTHR35333">
    <property type="entry name" value="BETA-LACTAMASE"/>
    <property type="match status" value="1"/>
</dbReference>
<dbReference type="GO" id="GO:0030655">
    <property type="term" value="P:beta-lactam antibiotic catabolic process"/>
    <property type="evidence" value="ECO:0007669"/>
    <property type="project" value="InterPro"/>
</dbReference>
<evidence type="ECO:0000259" key="1">
    <source>
        <dbReference type="Pfam" id="PF13354"/>
    </source>
</evidence>
<dbReference type="Proteomes" id="UP000196581">
    <property type="component" value="Unassembled WGS sequence"/>
</dbReference>
<feature type="domain" description="Beta-lactamase class A catalytic" evidence="1">
    <location>
        <begin position="30"/>
        <end position="251"/>
    </location>
</feature>
<dbReference type="PANTHER" id="PTHR35333:SF3">
    <property type="entry name" value="BETA-LACTAMASE-TYPE TRANSPEPTIDASE FOLD CONTAINING PROTEIN"/>
    <property type="match status" value="1"/>
</dbReference>
<dbReference type="Gene3D" id="3.40.710.10">
    <property type="entry name" value="DD-peptidase/beta-lactamase superfamily"/>
    <property type="match status" value="1"/>
</dbReference>
<dbReference type="InterPro" id="IPR012338">
    <property type="entry name" value="Beta-lactam/transpept-like"/>
</dbReference>